<dbReference type="EMBL" id="CP037920">
    <property type="protein sequence ID" value="QDT96604.1"/>
    <property type="molecule type" value="Genomic_DNA"/>
</dbReference>
<dbReference type="KEGG" id="gaw:V144x_20620"/>
<organism evidence="2 3">
    <name type="scientific">Gimesia aquarii</name>
    <dbReference type="NCBI Taxonomy" id="2527964"/>
    <lineage>
        <taxon>Bacteria</taxon>
        <taxon>Pseudomonadati</taxon>
        <taxon>Planctomycetota</taxon>
        <taxon>Planctomycetia</taxon>
        <taxon>Planctomycetales</taxon>
        <taxon>Planctomycetaceae</taxon>
        <taxon>Gimesia</taxon>
    </lineage>
</organism>
<evidence type="ECO:0000313" key="2">
    <source>
        <dbReference type="EMBL" id="QDT96604.1"/>
    </source>
</evidence>
<dbReference type="InterPro" id="IPR038740">
    <property type="entry name" value="BioF2-like_GNAT_dom"/>
</dbReference>
<dbReference type="Proteomes" id="UP000318704">
    <property type="component" value="Chromosome"/>
</dbReference>
<dbReference type="Pfam" id="PF13480">
    <property type="entry name" value="Acetyltransf_6"/>
    <property type="match status" value="1"/>
</dbReference>
<dbReference type="Gene3D" id="3.40.630.30">
    <property type="match status" value="1"/>
</dbReference>
<dbReference type="RefSeq" id="WP_144985020.1">
    <property type="nucleotide sequence ID" value="NZ_CP037920.1"/>
</dbReference>
<reference evidence="2 3" key="1">
    <citation type="submission" date="2019-03" db="EMBL/GenBank/DDBJ databases">
        <title>Deep-cultivation of Planctomycetes and their phenomic and genomic characterization uncovers novel biology.</title>
        <authorList>
            <person name="Wiegand S."/>
            <person name="Jogler M."/>
            <person name="Boedeker C."/>
            <person name="Pinto D."/>
            <person name="Vollmers J."/>
            <person name="Rivas-Marin E."/>
            <person name="Kohn T."/>
            <person name="Peeters S.H."/>
            <person name="Heuer A."/>
            <person name="Rast P."/>
            <person name="Oberbeckmann S."/>
            <person name="Bunk B."/>
            <person name="Jeske O."/>
            <person name="Meyerdierks A."/>
            <person name="Storesund J.E."/>
            <person name="Kallscheuer N."/>
            <person name="Luecker S."/>
            <person name="Lage O.M."/>
            <person name="Pohl T."/>
            <person name="Merkel B.J."/>
            <person name="Hornburger P."/>
            <person name="Mueller R.-W."/>
            <person name="Bruemmer F."/>
            <person name="Labrenz M."/>
            <person name="Spormann A.M."/>
            <person name="Op den Camp H."/>
            <person name="Overmann J."/>
            <person name="Amann R."/>
            <person name="Jetten M.S.M."/>
            <person name="Mascher T."/>
            <person name="Medema M.H."/>
            <person name="Devos D.P."/>
            <person name="Kaster A.-K."/>
            <person name="Ovreas L."/>
            <person name="Rohde M."/>
            <person name="Galperin M.Y."/>
            <person name="Jogler C."/>
        </authorList>
    </citation>
    <scope>NUCLEOTIDE SEQUENCE [LARGE SCALE GENOMIC DNA]</scope>
    <source>
        <strain evidence="2 3">V144</strain>
    </source>
</reference>
<evidence type="ECO:0000313" key="3">
    <source>
        <dbReference type="Proteomes" id="UP000318704"/>
    </source>
</evidence>
<accession>A0A517VUC4</accession>
<gene>
    <name evidence="2" type="ORF">V144x_20620</name>
</gene>
<protein>
    <recommendedName>
        <fullName evidence="1">BioF2-like acetyltransferase domain-containing protein</fullName>
    </recommendedName>
</protein>
<dbReference type="SUPFAM" id="SSF55729">
    <property type="entry name" value="Acyl-CoA N-acyltransferases (Nat)"/>
    <property type="match status" value="1"/>
</dbReference>
<name>A0A517VUC4_9PLAN</name>
<proteinExistence type="predicted"/>
<dbReference type="InterPro" id="IPR016181">
    <property type="entry name" value="Acyl_CoA_acyltransferase"/>
</dbReference>
<feature type="domain" description="BioF2-like acetyltransferase" evidence="1">
    <location>
        <begin position="178"/>
        <end position="325"/>
    </location>
</feature>
<dbReference type="AlphaFoldDB" id="A0A517VUC4"/>
<evidence type="ECO:0000259" key="1">
    <source>
        <dbReference type="Pfam" id="PF13480"/>
    </source>
</evidence>
<sequence length="388" mass="44697">MSKVIELNEIDALGDYHQDWTRLLSVTPGGSFFRSMEWLQAYWTHFSGNQKLRVLVVRECGEFTGIVPLCVRRIKTKFGPCRILAFPFDDWCSVYGPISADPETTLTSVLDYLVHARRDWDLIDLRGVDSDGFDGGATERAFTSRKMSYQKFLWNQTIYLDLNQTWEEYLSSRSGNDRRTYLRAERKVSEDGEVEYLRYRPRGEAYGESDPRWDLYEQCEKIAAKSWQGSSTTGTTLTHANVSQFFRDSYESAIQAGAMDLNLVYLSGQPAAFSYNYYLNGRLDGLRMGYDHTLSKNGLGRLLTGRLIHDSIDRGDQLLDMGHGAIDSKKCWYSSIQDVYRYVYYSPESTMGNILNLSHHVADWFRDRFSSREEKVTGQECEVQSTRS</sequence>